<evidence type="ECO:0000256" key="3">
    <source>
        <dbReference type="ARBA" id="ARBA00004922"/>
    </source>
</evidence>
<dbReference type="PANTHER" id="PTHR12871">
    <property type="entry name" value="BETA-1,2-N-ACETYLGLUCOSAMINYLTRANSFERASE II"/>
    <property type="match status" value="1"/>
</dbReference>
<proteinExistence type="inferred from homology"/>
<dbReference type="AlphaFoldDB" id="M2Y5J8"/>
<evidence type="ECO:0000256" key="6">
    <source>
        <dbReference type="ARBA" id="ARBA00014817"/>
    </source>
</evidence>
<evidence type="ECO:0000256" key="1">
    <source>
        <dbReference type="ARBA" id="ARBA00001936"/>
    </source>
</evidence>
<evidence type="ECO:0000256" key="2">
    <source>
        <dbReference type="ARBA" id="ARBA00004323"/>
    </source>
</evidence>
<dbReference type="Gene3D" id="3.90.550.10">
    <property type="entry name" value="Spore Coat Polysaccharide Biosynthesis Protein SpsA, Chain A"/>
    <property type="match status" value="1"/>
</dbReference>
<evidence type="ECO:0000256" key="10">
    <source>
        <dbReference type="ARBA" id="ARBA00022723"/>
    </source>
</evidence>
<dbReference type="GeneID" id="17089803"/>
<gene>
    <name evidence="24" type="ORF">Gasu_16260</name>
</gene>
<evidence type="ECO:0000256" key="5">
    <source>
        <dbReference type="ARBA" id="ARBA00012613"/>
    </source>
</evidence>
<evidence type="ECO:0000256" key="7">
    <source>
        <dbReference type="ARBA" id="ARBA00022676"/>
    </source>
</evidence>
<evidence type="ECO:0000313" key="25">
    <source>
        <dbReference type="Proteomes" id="UP000030680"/>
    </source>
</evidence>
<keyword evidence="11" id="KW-0735">Signal-anchor</keyword>
<keyword evidence="8 24" id="KW-0808">Transferase</keyword>
<evidence type="ECO:0000256" key="16">
    <source>
        <dbReference type="ARBA" id="ARBA00023180"/>
    </source>
</evidence>
<dbReference type="PANTHER" id="PTHR12871:SF0">
    <property type="entry name" value="ALPHA-1,6-MANNOSYL-GLYCOPROTEIN 2-BETA-N-ACETYLGLUCOSAMINYLTRANSFERASE"/>
    <property type="match status" value="1"/>
</dbReference>
<evidence type="ECO:0000313" key="24">
    <source>
        <dbReference type="EMBL" id="EME31129.1"/>
    </source>
</evidence>
<keyword evidence="12" id="KW-1133">Transmembrane helix</keyword>
<keyword evidence="17 23" id="KW-0464">Manganese</keyword>
<dbReference type="InterPro" id="IPR029044">
    <property type="entry name" value="Nucleotide-diphossugar_trans"/>
</dbReference>
<evidence type="ECO:0000256" key="11">
    <source>
        <dbReference type="ARBA" id="ARBA00022968"/>
    </source>
</evidence>
<evidence type="ECO:0000256" key="18">
    <source>
        <dbReference type="ARBA" id="ARBA00029663"/>
    </source>
</evidence>
<dbReference type="RefSeq" id="XP_005707649.1">
    <property type="nucleotide sequence ID" value="XM_005707592.1"/>
</dbReference>
<dbReference type="eggNOG" id="KOG2791">
    <property type="taxonomic scope" value="Eukaryota"/>
</dbReference>
<comment type="catalytic activity">
    <reaction evidence="22">
        <text>an N(4)-{beta-D-GlcNAc-(1-&gt;2)-alpha-D-Man-(1-&gt;3)-[alpha-D-Man-(1-&gt;6)]-beta-D-Man-(1-&gt;4)-beta-D-GlcNAc-(1-&gt;4)-beta-D-GlcNAc}-L-asparaginyl-[protein] + UDP-N-acetyl-alpha-D-glucosamine = N(4)-{beta-D-GlcNAc-(1-&gt;2)-alpha-D-Man-(1-&gt;3)-[beta-D-GlcNAc-(1-&gt;2)-alpha-D-Man-(1-&gt;6)]-beta-D-Man-(1-&gt;4)-beta-D-GlcNAc-(1-&gt;4)-beta-D-GlcNAc}-L-asparaginyl-[protein] + UDP + H(+)</text>
        <dbReference type="Rhea" id="RHEA:12941"/>
        <dbReference type="Rhea" id="RHEA-COMP:13526"/>
        <dbReference type="Rhea" id="RHEA-COMP:14369"/>
        <dbReference type="ChEBI" id="CHEBI:15378"/>
        <dbReference type="ChEBI" id="CHEBI:57705"/>
        <dbReference type="ChEBI" id="CHEBI:58223"/>
        <dbReference type="ChEBI" id="CHEBI:60615"/>
        <dbReference type="ChEBI" id="CHEBI:60651"/>
        <dbReference type="EC" id="2.4.1.143"/>
    </reaction>
</comment>
<evidence type="ECO:0000256" key="9">
    <source>
        <dbReference type="ARBA" id="ARBA00022692"/>
    </source>
</evidence>
<evidence type="ECO:0000256" key="4">
    <source>
        <dbReference type="ARBA" id="ARBA00011011"/>
    </source>
</evidence>
<reference evidence="25" key="1">
    <citation type="journal article" date="2013" name="Science">
        <title>Gene transfer from bacteria and archaea facilitated evolution of an extremophilic eukaryote.</title>
        <authorList>
            <person name="Schonknecht G."/>
            <person name="Chen W.H."/>
            <person name="Ternes C.M."/>
            <person name="Barbier G.G."/>
            <person name="Shrestha R.P."/>
            <person name="Stanke M."/>
            <person name="Brautigam A."/>
            <person name="Baker B.J."/>
            <person name="Banfield J.F."/>
            <person name="Garavito R.M."/>
            <person name="Carr K."/>
            <person name="Wilkerson C."/>
            <person name="Rensing S.A."/>
            <person name="Gagneul D."/>
            <person name="Dickenson N.E."/>
            <person name="Oesterhelt C."/>
            <person name="Lercher M.J."/>
            <person name="Weber A.P."/>
        </authorList>
    </citation>
    <scope>NUCLEOTIDE SEQUENCE [LARGE SCALE GENOMIC DNA]</scope>
    <source>
        <strain evidence="25">074W</strain>
    </source>
</reference>
<dbReference type="STRING" id="130081.M2Y5J8"/>
<feature type="binding site" evidence="23">
    <location>
        <position position="185"/>
    </location>
    <ligand>
        <name>Mn(2+)</name>
        <dbReference type="ChEBI" id="CHEBI:29035"/>
    </ligand>
</feature>
<dbReference type="Proteomes" id="UP000030680">
    <property type="component" value="Unassembled WGS sequence"/>
</dbReference>
<evidence type="ECO:0000256" key="22">
    <source>
        <dbReference type="ARBA" id="ARBA00093257"/>
    </source>
</evidence>
<evidence type="ECO:0000256" key="20">
    <source>
        <dbReference type="ARBA" id="ARBA00032552"/>
    </source>
</evidence>
<organism evidence="24 25">
    <name type="scientific">Galdieria sulphuraria</name>
    <name type="common">Red alga</name>
    <dbReference type="NCBI Taxonomy" id="130081"/>
    <lineage>
        <taxon>Eukaryota</taxon>
        <taxon>Rhodophyta</taxon>
        <taxon>Bangiophyceae</taxon>
        <taxon>Galdieriales</taxon>
        <taxon>Galdieriaceae</taxon>
        <taxon>Galdieria</taxon>
    </lineage>
</organism>
<dbReference type="GO" id="GO:0009312">
    <property type="term" value="P:oligosaccharide biosynthetic process"/>
    <property type="evidence" value="ECO:0007669"/>
    <property type="project" value="InterPro"/>
</dbReference>
<dbReference type="Gramene" id="EME31129">
    <property type="protein sequence ID" value="EME31129"/>
    <property type="gene ID" value="Gasu_16260"/>
</dbReference>
<evidence type="ECO:0000256" key="17">
    <source>
        <dbReference type="ARBA" id="ARBA00023211"/>
    </source>
</evidence>
<evidence type="ECO:0000256" key="15">
    <source>
        <dbReference type="ARBA" id="ARBA00023157"/>
    </source>
</evidence>
<dbReference type="OrthoDB" id="440755at2759"/>
<dbReference type="EMBL" id="KB454494">
    <property type="protein sequence ID" value="EME31129.1"/>
    <property type="molecule type" value="Genomic_DNA"/>
</dbReference>
<dbReference type="GO" id="GO:0008455">
    <property type="term" value="F:alpha-1,6-mannosylglycoprotein 2-beta-N-acetylglucosaminyltransferase activity"/>
    <property type="evidence" value="ECO:0007669"/>
    <property type="project" value="UniProtKB-EC"/>
</dbReference>
<evidence type="ECO:0000256" key="23">
    <source>
        <dbReference type="PIRSR" id="PIRSR607754-2"/>
    </source>
</evidence>
<comment type="similarity">
    <text evidence="4">Belongs to the glycosyltransferase 16 (GT16) protein family.</text>
</comment>
<keyword evidence="16" id="KW-0325">Glycoprotein</keyword>
<accession>M2Y5J8</accession>
<dbReference type="GO" id="GO:0006487">
    <property type="term" value="P:protein N-linked glycosylation"/>
    <property type="evidence" value="ECO:0007669"/>
    <property type="project" value="TreeGrafter"/>
</dbReference>
<evidence type="ECO:0000256" key="8">
    <source>
        <dbReference type="ARBA" id="ARBA00022679"/>
    </source>
</evidence>
<keyword evidence="25" id="KW-1185">Reference proteome</keyword>
<dbReference type="GO" id="GO:0000139">
    <property type="term" value="C:Golgi membrane"/>
    <property type="evidence" value="ECO:0007669"/>
    <property type="project" value="UniProtKB-SubCell"/>
</dbReference>
<name>M2Y5J8_GALSU</name>
<dbReference type="UniPathway" id="UPA00378"/>
<dbReference type="GO" id="GO:0005795">
    <property type="term" value="C:Golgi stack"/>
    <property type="evidence" value="ECO:0007669"/>
    <property type="project" value="InterPro"/>
</dbReference>
<keyword evidence="10 23" id="KW-0479">Metal-binding</keyword>
<comment type="cofactor">
    <cofactor evidence="1 23">
        <name>Mn(2+)</name>
        <dbReference type="ChEBI" id="CHEBI:29035"/>
    </cofactor>
</comment>
<keyword evidence="7 24" id="KW-0328">Glycosyltransferase</keyword>
<evidence type="ECO:0000256" key="13">
    <source>
        <dbReference type="ARBA" id="ARBA00023034"/>
    </source>
</evidence>
<feature type="binding site" evidence="23">
    <location>
        <position position="295"/>
    </location>
    <ligand>
        <name>Mn(2+)</name>
        <dbReference type="ChEBI" id="CHEBI:29035"/>
    </ligand>
</feature>
<comment type="pathway">
    <text evidence="3">Protein modification; protein glycosylation.</text>
</comment>
<protein>
    <recommendedName>
        <fullName evidence="6">Alpha-1,6-mannosyl-glycoprotein 2-beta-N-acetylglucosaminyltransferase</fullName>
        <ecNumber evidence="5">2.4.1.143</ecNumber>
    </recommendedName>
    <alternativeName>
        <fullName evidence="21">Beta-1,2-N-acetylglucosaminyltransferase II</fullName>
    </alternativeName>
    <alternativeName>
        <fullName evidence="20">GlcNAc-T II</fullName>
    </alternativeName>
    <alternativeName>
        <fullName evidence="19">Mannoside acetylglucosaminyltransferase 2</fullName>
    </alternativeName>
    <alternativeName>
        <fullName evidence="18">N-glycosyl-oligosaccharide-glycoprotein N-acetylglucosaminyltransferase II</fullName>
    </alternativeName>
</protein>
<evidence type="ECO:0000256" key="21">
    <source>
        <dbReference type="ARBA" id="ARBA00032915"/>
    </source>
</evidence>
<dbReference type="Pfam" id="PF05060">
    <property type="entry name" value="MGAT2"/>
    <property type="match status" value="1"/>
</dbReference>
<keyword evidence="9" id="KW-0812">Transmembrane</keyword>
<keyword evidence="14" id="KW-0472">Membrane</keyword>
<comment type="subcellular location">
    <subcellularLocation>
        <location evidence="2">Golgi apparatus membrane</location>
        <topology evidence="2">Single-pass type II membrane protein</topology>
    </subcellularLocation>
</comment>
<evidence type="ECO:0000256" key="14">
    <source>
        <dbReference type="ARBA" id="ARBA00023136"/>
    </source>
</evidence>
<keyword evidence="15" id="KW-1015">Disulfide bond</keyword>
<keyword evidence="13" id="KW-0333">Golgi apparatus</keyword>
<dbReference type="GO" id="GO:0046872">
    <property type="term" value="F:metal ion binding"/>
    <property type="evidence" value="ECO:0007669"/>
    <property type="project" value="UniProtKB-KW"/>
</dbReference>
<dbReference type="KEGG" id="gsl:Gasu_16260"/>
<evidence type="ECO:0000256" key="19">
    <source>
        <dbReference type="ARBA" id="ARBA00031203"/>
    </source>
</evidence>
<dbReference type="EC" id="2.4.1.143" evidence="5"/>
<dbReference type="InterPro" id="IPR007754">
    <property type="entry name" value="GlcNAc_II"/>
</dbReference>
<sequence length="372" mass="43671">MLIITLQLIFFSVHYSSFRKKSLELKSLNHRTFPVDFLECLNGSVYEYFEKYQLKFDVSKERHNHRELLRIRELFPAVRGIIPVVILMGDRVQYIETMLETLWDSLGSQEVPIIFSRTSTNESIANLYSQYAFSQKYTLFFPVDMEDSFHPRFRLKLHWFWVLFTIFKLVNFQDSFSHALVLEDDLVVSRDFYKTGKSLVTIAKLLQTKGITVRDINLYNHRSIHSECSFNDVELTPTFESCGYLISRDTFEAIWNNVDIFVKFEDGWDWSVRLLRVLGIIPRYNLQPCISRTLHIGEIGMHTNPTLYEESEYASVTISNGTAINWKEYNLLKYNRSEEKFVYSKCYDEQQFGGITGPFASQQLEPSLILSS</sequence>
<evidence type="ECO:0000256" key="12">
    <source>
        <dbReference type="ARBA" id="ARBA00022989"/>
    </source>
</evidence>